<dbReference type="PRINTS" id="PR00038">
    <property type="entry name" value="HTHLUXR"/>
</dbReference>
<keyword evidence="1" id="KW-0238">DNA-binding</keyword>
<dbReference type="PROSITE" id="PS00622">
    <property type="entry name" value="HTH_LUXR_1"/>
    <property type="match status" value="1"/>
</dbReference>
<dbReference type="InterPro" id="IPR001789">
    <property type="entry name" value="Sig_transdc_resp-reg_receiver"/>
</dbReference>
<feature type="domain" description="HTH luxR-type" evidence="3">
    <location>
        <begin position="186"/>
        <end position="251"/>
    </location>
</feature>
<dbReference type="InterPro" id="IPR051015">
    <property type="entry name" value="EvgA-like"/>
</dbReference>
<evidence type="ECO:0008006" key="7">
    <source>
        <dbReference type="Google" id="ProtNLM"/>
    </source>
</evidence>
<evidence type="ECO:0000313" key="6">
    <source>
        <dbReference type="Proteomes" id="UP000231553"/>
    </source>
</evidence>
<dbReference type="RefSeq" id="WP_100161548.1">
    <property type="nucleotide sequence ID" value="NZ_PGTB01000010.1"/>
</dbReference>
<comment type="caution">
    <text evidence="2">Lacks conserved residue(s) required for the propagation of feature annotation.</text>
</comment>
<dbReference type="Pfam" id="PF00196">
    <property type="entry name" value="GerE"/>
    <property type="match status" value="1"/>
</dbReference>
<dbReference type="GO" id="GO:0006355">
    <property type="term" value="P:regulation of DNA-templated transcription"/>
    <property type="evidence" value="ECO:0007669"/>
    <property type="project" value="InterPro"/>
</dbReference>
<dbReference type="AlphaFoldDB" id="A0A2M8J4J9"/>
<dbReference type="InterPro" id="IPR000792">
    <property type="entry name" value="Tscrpt_reg_LuxR_C"/>
</dbReference>
<evidence type="ECO:0000259" key="3">
    <source>
        <dbReference type="PROSITE" id="PS50043"/>
    </source>
</evidence>
<reference evidence="5 6" key="1">
    <citation type="journal article" date="2018" name="Int. J. Syst. Evol. Microbiol.">
        <title>Pseudooceanicola lipolyticus sp. nov., a marine alphaproteobacterium, reclassification of Oceanicola flagellatus as Pseudooceanicola flagellatus comb. nov. and emended description of the genus Pseudooceanicola.</title>
        <authorList>
            <person name="Huang M.-M."/>
            <person name="Guo L.-L."/>
            <person name="Wu Y.-H."/>
            <person name="Lai Q.-L."/>
            <person name="Shao Z.-Z."/>
            <person name="Wang C.-S."/>
            <person name="Wu M."/>
            <person name="Xu X.-W."/>
        </authorList>
    </citation>
    <scope>NUCLEOTIDE SEQUENCE [LARGE SCALE GENOMIC DNA]</scope>
    <source>
        <strain evidence="5 6">157</strain>
    </source>
</reference>
<dbReference type="PROSITE" id="PS50110">
    <property type="entry name" value="RESPONSE_REGULATORY"/>
    <property type="match status" value="1"/>
</dbReference>
<dbReference type="OrthoDB" id="9810375at2"/>
<evidence type="ECO:0000256" key="2">
    <source>
        <dbReference type="PROSITE-ProRule" id="PRU00169"/>
    </source>
</evidence>
<dbReference type="GO" id="GO:0003677">
    <property type="term" value="F:DNA binding"/>
    <property type="evidence" value="ECO:0007669"/>
    <property type="project" value="UniProtKB-KW"/>
</dbReference>
<organism evidence="5 6">
    <name type="scientific">Pseudooceanicola lipolyticus</name>
    <dbReference type="NCBI Taxonomy" id="2029104"/>
    <lineage>
        <taxon>Bacteria</taxon>
        <taxon>Pseudomonadati</taxon>
        <taxon>Pseudomonadota</taxon>
        <taxon>Alphaproteobacteria</taxon>
        <taxon>Rhodobacterales</taxon>
        <taxon>Paracoccaceae</taxon>
        <taxon>Pseudooceanicola</taxon>
    </lineage>
</organism>
<proteinExistence type="predicted"/>
<dbReference type="SUPFAM" id="SSF46894">
    <property type="entry name" value="C-terminal effector domain of the bipartite response regulators"/>
    <property type="match status" value="1"/>
</dbReference>
<evidence type="ECO:0000313" key="5">
    <source>
        <dbReference type="EMBL" id="PJE37700.1"/>
    </source>
</evidence>
<dbReference type="EMBL" id="PGTB01000010">
    <property type="protein sequence ID" value="PJE37700.1"/>
    <property type="molecule type" value="Genomic_DNA"/>
</dbReference>
<evidence type="ECO:0000259" key="4">
    <source>
        <dbReference type="PROSITE" id="PS50110"/>
    </source>
</evidence>
<comment type="caution">
    <text evidence="5">The sequence shown here is derived from an EMBL/GenBank/DDBJ whole genome shotgun (WGS) entry which is preliminary data.</text>
</comment>
<evidence type="ECO:0000256" key="1">
    <source>
        <dbReference type="ARBA" id="ARBA00023125"/>
    </source>
</evidence>
<feature type="domain" description="Response regulatory" evidence="4">
    <location>
        <begin position="41"/>
        <end position="161"/>
    </location>
</feature>
<dbReference type="InterPro" id="IPR011006">
    <property type="entry name" value="CheY-like_superfamily"/>
</dbReference>
<protein>
    <recommendedName>
        <fullName evidence="7">DNA-binding response regulator</fullName>
    </recommendedName>
</protein>
<dbReference type="GO" id="GO:0000160">
    <property type="term" value="P:phosphorelay signal transduction system"/>
    <property type="evidence" value="ECO:0007669"/>
    <property type="project" value="InterPro"/>
</dbReference>
<gene>
    <name evidence="5" type="ORF">CVM52_05510</name>
</gene>
<name>A0A2M8J4J9_9RHOB</name>
<dbReference type="SUPFAM" id="SSF52172">
    <property type="entry name" value="CheY-like"/>
    <property type="match status" value="1"/>
</dbReference>
<dbReference type="PANTHER" id="PTHR45566:SF1">
    <property type="entry name" value="HTH-TYPE TRANSCRIPTIONAL REGULATOR YHJB-RELATED"/>
    <property type="match status" value="1"/>
</dbReference>
<dbReference type="PANTHER" id="PTHR45566">
    <property type="entry name" value="HTH-TYPE TRANSCRIPTIONAL REGULATOR YHJB-RELATED"/>
    <property type="match status" value="1"/>
</dbReference>
<keyword evidence="6" id="KW-1185">Reference proteome</keyword>
<accession>A0A2M8J4J9</accession>
<dbReference type="Gene3D" id="3.40.50.2300">
    <property type="match status" value="1"/>
</dbReference>
<dbReference type="InterPro" id="IPR016032">
    <property type="entry name" value="Sig_transdc_resp-reg_C-effctor"/>
</dbReference>
<dbReference type="SMART" id="SM00421">
    <property type="entry name" value="HTH_LUXR"/>
    <property type="match status" value="1"/>
</dbReference>
<sequence>MKEELCESNDVVLKKAVPTSKIEKESRKNLENLDAQIEVAHIYFIEERRLWRECLSHGIEQFHPDVRLTGYDSIERYLDSNPSRQPPGAVVIYLNENKLSEASTGMALRKLVKDAEPTPVVVLSDSEDISLVLSILDCGVSGYIPTTIGLEVIVEAMKAAAFGGVMLTSQGFGELRQLAGRKLPAPEVFHDTLTSRQSAVAEALRHGKPNKIIAHELDMCENTVKVHVRNILKKLDVTNRTEAAYKLNEKYADR</sequence>
<dbReference type="PROSITE" id="PS50043">
    <property type="entry name" value="HTH_LUXR_2"/>
    <property type="match status" value="1"/>
</dbReference>
<dbReference type="Proteomes" id="UP000231553">
    <property type="component" value="Unassembled WGS sequence"/>
</dbReference>
<dbReference type="CDD" id="cd06170">
    <property type="entry name" value="LuxR_C_like"/>
    <property type="match status" value="1"/>
</dbReference>